<evidence type="ECO:0000259" key="7">
    <source>
        <dbReference type="Pfam" id="PF13087"/>
    </source>
</evidence>
<evidence type="ECO:0000256" key="1">
    <source>
        <dbReference type="ARBA" id="ARBA00022741"/>
    </source>
</evidence>
<evidence type="ECO:0000256" key="4">
    <source>
        <dbReference type="ARBA" id="ARBA00022840"/>
    </source>
</evidence>
<name>A0ABV9Q6J1_9BACL</name>
<evidence type="ECO:0000259" key="8">
    <source>
        <dbReference type="Pfam" id="PF18741"/>
    </source>
</evidence>
<feature type="domain" description="Restriction endonuclease type II-like" evidence="8">
    <location>
        <begin position="935"/>
        <end position="1027"/>
    </location>
</feature>
<evidence type="ECO:0000256" key="6">
    <source>
        <dbReference type="SAM" id="MobiDB-lite"/>
    </source>
</evidence>
<organism evidence="9 10">
    <name type="scientific">Effusibacillus consociatus</name>
    <dbReference type="NCBI Taxonomy" id="1117041"/>
    <lineage>
        <taxon>Bacteria</taxon>
        <taxon>Bacillati</taxon>
        <taxon>Bacillota</taxon>
        <taxon>Bacilli</taxon>
        <taxon>Bacillales</taxon>
        <taxon>Alicyclobacillaceae</taxon>
        <taxon>Effusibacillus</taxon>
    </lineage>
</organism>
<evidence type="ECO:0000313" key="9">
    <source>
        <dbReference type="EMBL" id="MFC4769533.1"/>
    </source>
</evidence>
<dbReference type="InterPro" id="IPR047187">
    <property type="entry name" value="SF1_C_Upf1"/>
</dbReference>
<dbReference type="Gene3D" id="3.40.50.300">
    <property type="entry name" value="P-loop containing nucleotide triphosphate hydrolases"/>
    <property type="match status" value="2"/>
</dbReference>
<feature type="coiled-coil region" evidence="5">
    <location>
        <begin position="537"/>
        <end position="564"/>
    </location>
</feature>
<reference evidence="10" key="1">
    <citation type="journal article" date="2019" name="Int. J. Syst. Evol. Microbiol.">
        <title>The Global Catalogue of Microorganisms (GCM) 10K type strain sequencing project: providing services to taxonomists for standard genome sequencing and annotation.</title>
        <authorList>
            <consortium name="The Broad Institute Genomics Platform"/>
            <consortium name="The Broad Institute Genome Sequencing Center for Infectious Disease"/>
            <person name="Wu L."/>
            <person name="Ma J."/>
        </authorList>
    </citation>
    <scope>NUCLEOTIDE SEQUENCE [LARGE SCALE GENOMIC DNA]</scope>
    <source>
        <strain evidence="10">WYCCWR 12678</strain>
    </source>
</reference>
<dbReference type="InterPro" id="IPR041679">
    <property type="entry name" value="DNA2/NAM7-like_C"/>
</dbReference>
<feature type="domain" description="DNA2/NAM7 helicase-like C-terminal" evidence="7">
    <location>
        <begin position="721"/>
        <end position="892"/>
    </location>
</feature>
<evidence type="ECO:0000256" key="2">
    <source>
        <dbReference type="ARBA" id="ARBA00022801"/>
    </source>
</evidence>
<dbReference type="Pfam" id="PF18741">
    <property type="entry name" value="MTES_1575"/>
    <property type="match status" value="1"/>
</dbReference>
<keyword evidence="2" id="KW-0378">Hydrolase</keyword>
<comment type="caution">
    <text evidence="9">The sequence shown here is derived from an EMBL/GenBank/DDBJ whole genome shotgun (WGS) entry which is preliminary data.</text>
</comment>
<dbReference type="PANTHER" id="PTHR43788:SF8">
    <property type="entry name" value="DNA-BINDING PROTEIN SMUBP-2"/>
    <property type="match status" value="1"/>
</dbReference>
<dbReference type="InterPro" id="IPR027417">
    <property type="entry name" value="P-loop_NTPase"/>
</dbReference>
<evidence type="ECO:0000256" key="5">
    <source>
        <dbReference type="SAM" id="Coils"/>
    </source>
</evidence>
<sequence length="1231" mass="142705">MSEWRNFQLTNTDSETESRQQLEGSIDVITERLSSLDPDQLEKEAAILTKQRNDLIRQLRETRNRLKLARNDEYRPVVVAGEEVNPSQAARFVKEHEETESWIPGPVTLGEPKPLSHTELAELYRSNVELTFEEEKELGYILPDPAELLTPLEFESLVNERESLLQEDLEHGIELWEEAPSDQSSESLQQLLSKLRSAMEPLQDETEWRLVTILAGRDGEMQRKIWDELIDQVEKVYQLSVNTQSQLLEYAPELPTDKWNDQTLKVIDEILALLNRGKRITSFTLLFHSKWKEFLSAAKTNDSQPKTIQEFESLQMFVRLEMERKKLLQRWDRQVTARGGETVEELGKHPEQVCRLLVNYVKTCLDWYHGTWSPLQQEVIRQGFQWDSLLNEIPTRLSPYAEILRLKEAVVNRVPALFEAQRHRLLWRRNEVQLQDLREKADIVLEKAAESEVVNRLYEAIYRLDGKLYRETYEKLLDLYSQSSILRMRQKYLVRLKKTAPMWAAAIENRQGIHGKGEIPGDPSIAWKWRQFHDELEHRANTSMEELQNKIAHLSDNLRKITGALVEKKAWAAQVRRTTHPQRQALMGWKALVKKIGKGTGKRVPIFMAEARKLMPVCQTAVPVWIMPLNQVVENFDPRKNFFDVIIIDEASQSDIMALTALYMGKQVVVVGDDQQVSPDAVGQRVEEIQQMIDTFLKGIPNNQLYDGQSSIYDLAKTSFAGMVQLREHFRCVPDIIQFSNHLSYDGKIMPLRDASKVQRKPFSVTYCVENAIANDKLNPTEALHVASLLVAATEQPEYKDATFGVISLVGDEQAMHIETLLRQYLTPTEFNRRLIRCGNSAQFQGDERDVMFLSMVDSPKGDGPLTKRADEKFKKRFNVAASRARDQMWVVYSLDPDTDLKQDDLRRRLILHAKDPQAITRSIATLEKETQSPFEKMVLERLVRAGYRVKPQWQVGAYSIDLVVEGGGKRLAVECDGDKWHPPEKLVQDMGRQAILERLGWKFVRIRGSQFFRNPEKAMKPVFEKLKELNIPPEGLETFEEYADQREELRERIVRRAAELRQLWKDENYDPLAKKSNSITQSILSNSTGKIQEPVEEEDDIFEDFFEKEETPSVEEDLERILDSIDSQKLEEIRKLFSEQIQEELSGTQTKLELATTTVYQEDKQSFRLLDFFVERGIEVIDKRGAGGAFWVVGGWELRDTLMELKGRGLTPLIWTYLHFRAIFIEFRFI</sequence>
<dbReference type="Proteomes" id="UP001596002">
    <property type="component" value="Unassembled WGS sequence"/>
</dbReference>
<dbReference type="InterPro" id="IPR011335">
    <property type="entry name" value="Restrct_endonuc-II-like"/>
</dbReference>
<accession>A0ABV9Q6J1</accession>
<evidence type="ECO:0000313" key="10">
    <source>
        <dbReference type="Proteomes" id="UP001596002"/>
    </source>
</evidence>
<feature type="region of interest" description="Disordered" evidence="6">
    <location>
        <begin position="1"/>
        <end position="21"/>
    </location>
</feature>
<dbReference type="Pfam" id="PF13087">
    <property type="entry name" value="AAA_12"/>
    <property type="match status" value="1"/>
</dbReference>
<dbReference type="SUPFAM" id="SSF52980">
    <property type="entry name" value="Restriction endonuclease-like"/>
    <property type="match status" value="1"/>
</dbReference>
<protein>
    <submittedName>
        <fullName evidence="9">AAA domain-containing protein</fullName>
    </submittedName>
</protein>
<dbReference type="EMBL" id="JBHSHC010000134">
    <property type="protein sequence ID" value="MFC4769533.1"/>
    <property type="molecule type" value="Genomic_DNA"/>
</dbReference>
<keyword evidence="10" id="KW-1185">Reference proteome</keyword>
<keyword evidence="5" id="KW-0175">Coiled coil</keyword>
<dbReference type="CDD" id="cd18808">
    <property type="entry name" value="SF1_C_Upf1"/>
    <property type="match status" value="1"/>
</dbReference>
<keyword evidence="3" id="KW-0347">Helicase</keyword>
<keyword evidence="4" id="KW-0067">ATP-binding</keyword>
<dbReference type="Gene3D" id="3.40.960.10">
    <property type="entry name" value="VSR Endonuclease"/>
    <property type="match status" value="1"/>
</dbReference>
<keyword evidence="1" id="KW-0547">Nucleotide-binding</keyword>
<feature type="coiled-coil region" evidence="5">
    <location>
        <begin position="45"/>
        <end position="72"/>
    </location>
</feature>
<feature type="non-terminal residue" evidence="9">
    <location>
        <position position="1231"/>
    </location>
</feature>
<dbReference type="InterPro" id="IPR050534">
    <property type="entry name" value="Coronavir_polyprotein_1ab"/>
</dbReference>
<dbReference type="RefSeq" id="WP_380028166.1">
    <property type="nucleotide sequence ID" value="NZ_JBHSHC010000134.1"/>
</dbReference>
<dbReference type="InterPro" id="IPR049468">
    <property type="entry name" value="Restrct_endonuc-II-like_dom"/>
</dbReference>
<proteinExistence type="predicted"/>
<evidence type="ECO:0000256" key="3">
    <source>
        <dbReference type="ARBA" id="ARBA00022806"/>
    </source>
</evidence>
<dbReference type="SUPFAM" id="SSF52540">
    <property type="entry name" value="P-loop containing nucleoside triphosphate hydrolases"/>
    <property type="match status" value="1"/>
</dbReference>
<gene>
    <name evidence="9" type="ORF">ACFO8Q_19570</name>
</gene>
<dbReference type="PANTHER" id="PTHR43788">
    <property type="entry name" value="DNA2/NAM7 HELICASE FAMILY MEMBER"/>
    <property type="match status" value="1"/>
</dbReference>